<evidence type="ECO:0000259" key="1">
    <source>
        <dbReference type="Pfam" id="PF07727"/>
    </source>
</evidence>
<dbReference type="InterPro" id="IPR025724">
    <property type="entry name" value="GAG-pre-integrase_dom"/>
</dbReference>
<dbReference type="InterPro" id="IPR013103">
    <property type="entry name" value="RVT_2"/>
</dbReference>
<dbReference type="AlphaFoldDB" id="A0A6L2JUS7"/>
<keyword evidence="3" id="KW-0548">Nucleotidyltransferase</keyword>
<organism evidence="3">
    <name type="scientific">Tanacetum cinerariifolium</name>
    <name type="common">Dalmatian daisy</name>
    <name type="synonym">Chrysanthemum cinerariifolium</name>
    <dbReference type="NCBI Taxonomy" id="118510"/>
    <lineage>
        <taxon>Eukaryota</taxon>
        <taxon>Viridiplantae</taxon>
        <taxon>Streptophyta</taxon>
        <taxon>Embryophyta</taxon>
        <taxon>Tracheophyta</taxon>
        <taxon>Spermatophyta</taxon>
        <taxon>Magnoliopsida</taxon>
        <taxon>eudicotyledons</taxon>
        <taxon>Gunneridae</taxon>
        <taxon>Pentapetalae</taxon>
        <taxon>asterids</taxon>
        <taxon>campanulids</taxon>
        <taxon>Asterales</taxon>
        <taxon>Asteraceae</taxon>
        <taxon>Asteroideae</taxon>
        <taxon>Anthemideae</taxon>
        <taxon>Anthemidinae</taxon>
        <taxon>Tanacetum</taxon>
    </lineage>
</organism>
<dbReference type="GO" id="GO:0003964">
    <property type="term" value="F:RNA-directed DNA polymerase activity"/>
    <property type="evidence" value="ECO:0007669"/>
    <property type="project" value="UniProtKB-KW"/>
</dbReference>
<feature type="domain" description="GAG-pre-integrase" evidence="2">
    <location>
        <begin position="112"/>
        <end position="178"/>
    </location>
</feature>
<accession>A0A6L2JUS7</accession>
<comment type="caution">
    <text evidence="3">The sequence shown here is derived from an EMBL/GenBank/DDBJ whole genome shotgun (WGS) entry which is preliminary data.</text>
</comment>
<feature type="domain" description="Reverse transcriptase Ty1/copia-type" evidence="1">
    <location>
        <begin position="306"/>
        <end position="366"/>
    </location>
</feature>
<keyword evidence="3" id="KW-0695">RNA-directed DNA polymerase</keyword>
<evidence type="ECO:0000259" key="2">
    <source>
        <dbReference type="Pfam" id="PF13976"/>
    </source>
</evidence>
<dbReference type="EMBL" id="BKCJ010001164">
    <property type="protein sequence ID" value="GEU39364.1"/>
    <property type="molecule type" value="Genomic_DNA"/>
</dbReference>
<gene>
    <name evidence="3" type="ORF">Tci_011342</name>
</gene>
<sequence length="416" mass="47750">MSSRNSSPGFTSEQVNKILSLINETPIASIHANMAGHLNGTLATISYVGNLKLTNNAILYDVLVVPGYCVSLLFVNKLIRDSKMFVGFDENKCYIQDWKREKVLGTGSKNGGLYMFDMNTNCYVGKSNVVLSFHVSKLLWHNSLGHLVDQVLFVLKNDLSISKNSSMPMCEFCHRAKQTMEPFPSSDHKSKSLVKCFKAPMMIGRIHQLRMEVCNLHLILQILYMTPGLRSTRQFKFPMKLNDYVLSSNIKYRIKKYVNYSKLKGDNLCFDTTLNKSIKPTCLSDALFDPSWIESMNNEMESLNKNNTWTEFDLLHGRKPIGCKWIWKIKYKASGEVERYKARLVAKWFSQREGFNYDETFSHVVKMAPRQWNAKLTTTLIEHGFEQSKFDYSLYVKKKGSMFVALLVYVDGIVIT</sequence>
<proteinExistence type="predicted"/>
<name>A0A6L2JUS7_TANCI</name>
<evidence type="ECO:0000313" key="3">
    <source>
        <dbReference type="EMBL" id="GEU39364.1"/>
    </source>
</evidence>
<dbReference type="Pfam" id="PF07727">
    <property type="entry name" value="RVT_2"/>
    <property type="match status" value="1"/>
</dbReference>
<keyword evidence="3" id="KW-0808">Transferase</keyword>
<dbReference type="Pfam" id="PF13976">
    <property type="entry name" value="gag_pre-integrs"/>
    <property type="match status" value="1"/>
</dbReference>
<protein>
    <submittedName>
        <fullName evidence="3">Putative reverse transcriptase, RNA-dependent DNA polymerase, Gag-polypeptide of LTR copia-type</fullName>
    </submittedName>
</protein>
<reference evidence="3" key="1">
    <citation type="journal article" date="2019" name="Sci. Rep.">
        <title>Draft genome of Tanacetum cinerariifolium, the natural source of mosquito coil.</title>
        <authorList>
            <person name="Yamashiro T."/>
            <person name="Shiraishi A."/>
            <person name="Satake H."/>
            <person name="Nakayama K."/>
        </authorList>
    </citation>
    <scope>NUCLEOTIDE SEQUENCE</scope>
</reference>